<dbReference type="PATRIC" id="fig|502682.8.peg.1902"/>
<proteinExistence type="predicted"/>
<dbReference type="InterPro" id="IPR052184">
    <property type="entry name" value="SDR_enzymes"/>
</dbReference>
<dbReference type="PANTHER" id="PTHR45458:SF1">
    <property type="entry name" value="SHORT CHAIN DEHYDROGENASE"/>
    <property type="match status" value="1"/>
</dbReference>
<dbReference type="PRINTS" id="PR00081">
    <property type="entry name" value="GDHRDH"/>
</dbReference>
<name>A0A0G9MLY9_9SPHN</name>
<dbReference type="EMBL" id="LBHC01000002">
    <property type="protein sequence ID" value="KLE31705.1"/>
    <property type="molecule type" value="Genomic_DNA"/>
</dbReference>
<dbReference type="GO" id="GO:0016616">
    <property type="term" value="F:oxidoreductase activity, acting on the CH-OH group of donors, NAD or NADP as acceptor"/>
    <property type="evidence" value="ECO:0007669"/>
    <property type="project" value="TreeGrafter"/>
</dbReference>
<keyword evidence="2" id="KW-1185">Reference proteome</keyword>
<dbReference type="PANTHER" id="PTHR45458">
    <property type="entry name" value="SHORT-CHAIN DEHYDROGENASE/REDUCTASE SDR"/>
    <property type="match status" value="1"/>
</dbReference>
<dbReference type="KEGG" id="egn:BMF35_a0867"/>
<sequence length="228" mass="23920">MSEKTAIVIGASRGIGLGLAKELAGRGYRVIATERSESEALREAAKAHEPAIEIAKCDVTDHDSVAGLGGKLEDGSLDLLIVNAGVYGPDDQSLSAVDRDSIADIVETNAIGPIRSAQALLPLLKDGGTIGMMTSKMGSIDDSSGGANHYRVSKVVQNMLARSLFENHAKERGIAVVSQHPGWVQTDMGGENAPIDVDTSVRGIVDVLEGQSAAEHRFVAYDGAEIAW</sequence>
<reference evidence="1 2" key="1">
    <citation type="submission" date="2015-04" db="EMBL/GenBank/DDBJ databases">
        <title>The draft genome sequence of Erythrobacr gangjinensis K7-2.</title>
        <authorList>
            <person name="Zhuang L."/>
            <person name="Liu Y."/>
            <person name="Shao Z."/>
        </authorList>
    </citation>
    <scope>NUCLEOTIDE SEQUENCE [LARGE SCALE GENOMIC DNA]</scope>
    <source>
        <strain evidence="1 2">K7-2</strain>
    </source>
</reference>
<accession>A0A0G9MLY9</accession>
<dbReference type="OrthoDB" id="9785826at2"/>
<gene>
    <name evidence="1" type="ORF">AAW01_09330</name>
</gene>
<evidence type="ECO:0000313" key="2">
    <source>
        <dbReference type="Proteomes" id="UP000053070"/>
    </source>
</evidence>
<dbReference type="InterPro" id="IPR036291">
    <property type="entry name" value="NAD(P)-bd_dom_sf"/>
</dbReference>
<dbReference type="SUPFAM" id="SSF51735">
    <property type="entry name" value="NAD(P)-binding Rossmann-fold domains"/>
    <property type="match status" value="1"/>
</dbReference>
<dbReference type="InterPro" id="IPR002347">
    <property type="entry name" value="SDR_fam"/>
</dbReference>
<dbReference type="Proteomes" id="UP000053070">
    <property type="component" value="Unassembled WGS sequence"/>
</dbReference>
<organism evidence="1 2">
    <name type="scientific">Aurantiacibacter gangjinensis</name>
    <dbReference type="NCBI Taxonomy" id="502682"/>
    <lineage>
        <taxon>Bacteria</taxon>
        <taxon>Pseudomonadati</taxon>
        <taxon>Pseudomonadota</taxon>
        <taxon>Alphaproteobacteria</taxon>
        <taxon>Sphingomonadales</taxon>
        <taxon>Erythrobacteraceae</taxon>
        <taxon>Aurantiacibacter</taxon>
    </lineage>
</organism>
<comment type="caution">
    <text evidence="1">The sequence shown here is derived from an EMBL/GenBank/DDBJ whole genome shotgun (WGS) entry which is preliminary data.</text>
</comment>
<dbReference type="Gene3D" id="3.40.50.720">
    <property type="entry name" value="NAD(P)-binding Rossmann-like Domain"/>
    <property type="match status" value="1"/>
</dbReference>
<dbReference type="AlphaFoldDB" id="A0A0G9MLY9"/>
<dbReference type="RefSeq" id="WP_047007056.1">
    <property type="nucleotide sequence ID" value="NZ_CP018097.1"/>
</dbReference>
<dbReference type="STRING" id="502682.BMF35_a0867"/>
<evidence type="ECO:0000313" key="1">
    <source>
        <dbReference type="EMBL" id="KLE31705.1"/>
    </source>
</evidence>
<dbReference type="CDD" id="cd05325">
    <property type="entry name" value="carb_red_sniffer_like_SDR_c"/>
    <property type="match status" value="1"/>
</dbReference>
<dbReference type="Pfam" id="PF00106">
    <property type="entry name" value="adh_short"/>
    <property type="match status" value="1"/>
</dbReference>
<protein>
    <submittedName>
        <fullName evidence="1">Short-chain dehydrogenase</fullName>
    </submittedName>
</protein>